<dbReference type="InterPro" id="IPR006076">
    <property type="entry name" value="FAD-dep_OxRdtase"/>
</dbReference>
<evidence type="ECO:0000313" key="7">
    <source>
        <dbReference type="EMBL" id="SVD11081.1"/>
    </source>
</evidence>
<dbReference type="PANTHER" id="PTHR11985">
    <property type="entry name" value="GLYCEROL-3-PHOSPHATE DEHYDROGENASE"/>
    <property type="match status" value="1"/>
</dbReference>
<comment type="cofactor">
    <cofactor evidence="1">
        <name>FAD</name>
        <dbReference type="ChEBI" id="CHEBI:57692"/>
    </cofactor>
</comment>
<dbReference type="InterPro" id="IPR000447">
    <property type="entry name" value="G3P_DH_FAD-dep"/>
</dbReference>
<evidence type="ECO:0000256" key="2">
    <source>
        <dbReference type="ARBA" id="ARBA00007330"/>
    </source>
</evidence>
<proteinExistence type="inferred from homology"/>
<keyword evidence="3" id="KW-0285">Flavoprotein</keyword>
<sequence>EGLASGDFDVLVIGGGISGAAVARDAARRGFRTALIEAVDFAYGTSSRSSRLVHGGLRYLENFEFDLVFEASQERRTLLRIAPHLVRPLEFTFPIFEDGRVGKRKLDAGMWLYDALSFFRNIERHQMFEPKELIEREPGIRSKGLLGGARYFDAQVDDARLVMMTVIAALESGAIVTNRAEVCAIDSSDWPGHRVVVADREGEGKFDVDTLAIVNATGAWAEQTLIRAEAKPTVRITPSRGTHIHVKRDRVGHDGAFIFEAPQDGRIMFVLPWREDLTLIGTTDEFYDGKPEDVAATPTEIAYLLEAPN</sequence>
<feature type="non-terminal residue" evidence="7">
    <location>
        <position position="309"/>
    </location>
</feature>
<dbReference type="GO" id="GO:0046168">
    <property type="term" value="P:glycerol-3-phosphate catabolic process"/>
    <property type="evidence" value="ECO:0007669"/>
    <property type="project" value="TreeGrafter"/>
</dbReference>
<dbReference type="Gene3D" id="3.50.50.60">
    <property type="entry name" value="FAD/NAD(P)-binding domain"/>
    <property type="match status" value="1"/>
</dbReference>
<organism evidence="7">
    <name type="scientific">marine metagenome</name>
    <dbReference type="NCBI Taxonomy" id="408172"/>
    <lineage>
        <taxon>unclassified sequences</taxon>
        <taxon>metagenomes</taxon>
        <taxon>ecological metagenomes</taxon>
    </lineage>
</organism>
<keyword evidence="4" id="KW-0274">FAD</keyword>
<dbReference type="SUPFAM" id="SSF51905">
    <property type="entry name" value="FAD/NAD(P)-binding domain"/>
    <property type="match status" value="1"/>
</dbReference>
<dbReference type="EMBL" id="UINC01130180">
    <property type="protein sequence ID" value="SVD11081.1"/>
    <property type="molecule type" value="Genomic_DNA"/>
</dbReference>
<evidence type="ECO:0000256" key="5">
    <source>
        <dbReference type="ARBA" id="ARBA00023002"/>
    </source>
</evidence>
<feature type="domain" description="FAD dependent oxidoreductase" evidence="6">
    <location>
        <begin position="9"/>
        <end position="307"/>
    </location>
</feature>
<keyword evidence="5" id="KW-0560">Oxidoreductase</keyword>
<evidence type="ECO:0000256" key="3">
    <source>
        <dbReference type="ARBA" id="ARBA00022630"/>
    </source>
</evidence>
<dbReference type="GO" id="GO:0004368">
    <property type="term" value="F:glycerol-3-phosphate dehydrogenase (quinone) activity"/>
    <property type="evidence" value="ECO:0007669"/>
    <property type="project" value="InterPro"/>
</dbReference>
<evidence type="ECO:0000259" key="6">
    <source>
        <dbReference type="Pfam" id="PF01266"/>
    </source>
</evidence>
<feature type="non-terminal residue" evidence="7">
    <location>
        <position position="1"/>
    </location>
</feature>
<protein>
    <recommendedName>
        <fullName evidence="6">FAD dependent oxidoreductase domain-containing protein</fullName>
    </recommendedName>
</protein>
<gene>
    <name evidence="7" type="ORF">METZ01_LOCUS363935</name>
</gene>
<dbReference type="AlphaFoldDB" id="A0A382SQA8"/>
<dbReference type="PANTHER" id="PTHR11985:SF15">
    <property type="entry name" value="GLYCEROL-3-PHOSPHATE DEHYDROGENASE, MITOCHONDRIAL"/>
    <property type="match status" value="1"/>
</dbReference>
<reference evidence="7" key="1">
    <citation type="submission" date="2018-05" db="EMBL/GenBank/DDBJ databases">
        <authorList>
            <person name="Lanie J.A."/>
            <person name="Ng W.-L."/>
            <person name="Kazmierczak K.M."/>
            <person name="Andrzejewski T.M."/>
            <person name="Davidsen T.M."/>
            <person name="Wayne K.J."/>
            <person name="Tettelin H."/>
            <person name="Glass J.I."/>
            <person name="Rusch D."/>
            <person name="Podicherti R."/>
            <person name="Tsui H.-C.T."/>
            <person name="Winkler M.E."/>
        </authorList>
    </citation>
    <scope>NUCLEOTIDE SEQUENCE</scope>
</reference>
<evidence type="ECO:0000256" key="4">
    <source>
        <dbReference type="ARBA" id="ARBA00022827"/>
    </source>
</evidence>
<name>A0A382SQA8_9ZZZZ</name>
<comment type="similarity">
    <text evidence="2">Belongs to the FAD-dependent glycerol-3-phosphate dehydrogenase family.</text>
</comment>
<dbReference type="Gene3D" id="3.30.9.10">
    <property type="entry name" value="D-Amino Acid Oxidase, subunit A, domain 2"/>
    <property type="match status" value="1"/>
</dbReference>
<dbReference type="InterPro" id="IPR036188">
    <property type="entry name" value="FAD/NAD-bd_sf"/>
</dbReference>
<dbReference type="PRINTS" id="PR01001">
    <property type="entry name" value="FADG3PDH"/>
</dbReference>
<dbReference type="Pfam" id="PF01266">
    <property type="entry name" value="DAO"/>
    <property type="match status" value="1"/>
</dbReference>
<evidence type="ECO:0000256" key="1">
    <source>
        <dbReference type="ARBA" id="ARBA00001974"/>
    </source>
</evidence>
<accession>A0A382SQA8</accession>